<keyword evidence="3" id="KW-0805">Transcription regulation</keyword>
<comment type="caution">
    <text evidence="9">The sequence shown here is derived from an EMBL/GenBank/DDBJ whole genome shotgun (WGS) entry which is preliminary data.</text>
</comment>
<dbReference type="Gene3D" id="3.30.70.270">
    <property type="match status" value="1"/>
</dbReference>
<feature type="compositionally biased region" description="Basic and acidic residues" evidence="7">
    <location>
        <begin position="212"/>
        <end position="221"/>
    </location>
</feature>
<keyword evidence="1" id="KW-0597">Phosphoprotein</keyword>
<dbReference type="SMART" id="SM00267">
    <property type="entry name" value="GGDEF"/>
    <property type="match status" value="1"/>
</dbReference>
<dbReference type="PANTHER" id="PTHR48111:SF1">
    <property type="entry name" value="TWO-COMPONENT RESPONSE REGULATOR ORR33"/>
    <property type="match status" value="1"/>
</dbReference>
<feature type="region of interest" description="Disordered" evidence="7">
    <location>
        <begin position="194"/>
        <end position="221"/>
    </location>
</feature>
<keyword evidence="5" id="KW-0804">Transcription</keyword>
<dbReference type="PANTHER" id="PTHR48111">
    <property type="entry name" value="REGULATOR OF RPOS"/>
    <property type="match status" value="1"/>
</dbReference>
<evidence type="ECO:0000256" key="6">
    <source>
        <dbReference type="PROSITE-ProRule" id="PRU00169"/>
    </source>
</evidence>
<dbReference type="SUPFAM" id="SSF52172">
    <property type="entry name" value="CheY-like"/>
    <property type="match status" value="1"/>
</dbReference>
<dbReference type="EMBL" id="JBBHLI010000007">
    <property type="protein sequence ID" value="MEK9501850.1"/>
    <property type="molecule type" value="Genomic_DNA"/>
</dbReference>
<keyword evidence="2" id="KW-0902">Two-component regulatory system</keyword>
<evidence type="ECO:0000259" key="8">
    <source>
        <dbReference type="PROSITE" id="PS50110"/>
    </source>
</evidence>
<feature type="domain" description="Response regulatory" evidence="8">
    <location>
        <begin position="19"/>
        <end position="137"/>
    </location>
</feature>
<evidence type="ECO:0000256" key="2">
    <source>
        <dbReference type="ARBA" id="ARBA00023012"/>
    </source>
</evidence>
<evidence type="ECO:0000256" key="5">
    <source>
        <dbReference type="ARBA" id="ARBA00023163"/>
    </source>
</evidence>
<evidence type="ECO:0000256" key="3">
    <source>
        <dbReference type="ARBA" id="ARBA00023015"/>
    </source>
</evidence>
<dbReference type="InterPro" id="IPR043128">
    <property type="entry name" value="Rev_trsase/Diguanyl_cyclase"/>
</dbReference>
<dbReference type="Pfam" id="PF00072">
    <property type="entry name" value="Response_reg"/>
    <property type="match status" value="1"/>
</dbReference>
<dbReference type="InterPro" id="IPR000160">
    <property type="entry name" value="GGDEF_dom"/>
</dbReference>
<dbReference type="InterPro" id="IPR011006">
    <property type="entry name" value="CheY-like_superfamily"/>
</dbReference>
<evidence type="ECO:0000256" key="7">
    <source>
        <dbReference type="SAM" id="MobiDB-lite"/>
    </source>
</evidence>
<dbReference type="SMART" id="SM00448">
    <property type="entry name" value="REC"/>
    <property type="match status" value="1"/>
</dbReference>
<comment type="caution">
    <text evidence="6">Lacks conserved residue(s) required for the propagation of feature annotation.</text>
</comment>
<proteinExistence type="predicted"/>
<evidence type="ECO:0000313" key="10">
    <source>
        <dbReference type="Proteomes" id="UP001484239"/>
    </source>
</evidence>
<dbReference type="InterPro" id="IPR001789">
    <property type="entry name" value="Sig_transdc_resp-reg_receiver"/>
</dbReference>
<dbReference type="RefSeq" id="WP_405287213.1">
    <property type="nucleotide sequence ID" value="NZ_JBBHLI010000007.1"/>
</dbReference>
<name>A0ABU9ED45_9BACT</name>
<evidence type="ECO:0000256" key="1">
    <source>
        <dbReference type="ARBA" id="ARBA00022553"/>
    </source>
</evidence>
<keyword evidence="10" id="KW-1185">Reference proteome</keyword>
<reference evidence="9 10" key="1">
    <citation type="submission" date="2024-02" db="EMBL/GenBank/DDBJ databases">
        <title>A novel Gemmatimonadota bacterium.</title>
        <authorList>
            <person name="Du Z.-J."/>
            <person name="Ye Y.-Q."/>
        </authorList>
    </citation>
    <scope>NUCLEOTIDE SEQUENCE [LARGE SCALE GENOMIC DNA]</scope>
    <source>
        <strain evidence="9 10">DH-20</strain>
    </source>
</reference>
<dbReference type="PROSITE" id="PS50110">
    <property type="entry name" value="RESPONSE_REGULATORY"/>
    <property type="match status" value="1"/>
</dbReference>
<evidence type="ECO:0000313" key="9">
    <source>
        <dbReference type="EMBL" id="MEK9501850.1"/>
    </source>
</evidence>
<gene>
    <name evidence="9" type="ORF">WI372_12735</name>
</gene>
<dbReference type="Proteomes" id="UP001484239">
    <property type="component" value="Unassembled WGS sequence"/>
</dbReference>
<organism evidence="9 10">
    <name type="scientific">Gaopeijia maritima</name>
    <dbReference type="NCBI Taxonomy" id="3119007"/>
    <lineage>
        <taxon>Bacteria</taxon>
        <taxon>Pseudomonadati</taxon>
        <taxon>Gemmatimonadota</taxon>
        <taxon>Longimicrobiia</taxon>
        <taxon>Gaopeijiales</taxon>
        <taxon>Gaopeijiaceae</taxon>
        <taxon>Gaopeijia</taxon>
    </lineage>
</organism>
<dbReference type="Gene3D" id="3.40.50.2300">
    <property type="match status" value="1"/>
</dbReference>
<dbReference type="InterPro" id="IPR039420">
    <property type="entry name" value="WalR-like"/>
</dbReference>
<protein>
    <submittedName>
        <fullName evidence="9">Response regulator</fullName>
    </submittedName>
</protein>
<sequence>MDHTPPSSRPDTPFLRTPVAVVIDEKEWNARSLASILGSAGYAVVKAFDEAQALDLLARMRPDAVFMGLRIGETDGMALLQRVRSQGLIDATTPVIGLAPNRPEREARLAALRGGAWEVVGLPFDADELLLRLGAVVRAKQASDAIREDSLVDAVTGFYNTRGVLQRLSELRSAASRRGGSMACIVVGPRAEADDDAPRRFDSGADAPDPEGVDRIRRATRRSDAKGTLSGAAYVVVAPDTDAAGALRLAERIVAASSGGNPDAGGDWVAGLFAEADLKASSASASDFLTRATEAFRSAQSGAERTRIFGDPREN</sequence>
<keyword evidence="4" id="KW-0238">DNA-binding</keyword>
<evidence type="ECO:0000256" key="4">
    <source>
        <dbReference type="ARBA" id="ARBA00023125"/>
    </source>
</evidence>
<accession>A0ABU9ED45</accession>